<organism evidence="3 4">
    <name type="scientific">Candidatus Scatomorpha intestinavium</name>
    <dbReference type="NCBI Taxonomy" id="2840922"/>
    <lineage>
        <taxon>Bacteria</taxon>
        <taxon>Bacillati</taxon>
        <taxon>Bacillota</taxon>
        <taxon>Clostridia</taxon>
        <taxon>Eubacteriales</taxon>
        <taxon>Candidatus Scatomorpha</taxon>
    </lineage>
</organism>
<keyword evidence="1" id="KW-0812">Transmembrane</keyword>
<reference evidence="3" key="2">
    <citation type="journal article" date="2021" name="PeerJ">
        <title>Extensive microbial diversity within the chicken gut microbiome revealed by metagenomics and culture.</title>
        <authorList>
            <person name="Gilroy R."/>
            <person name="Ravi A."/>
            <person name="Getino M."/>
            <person name="Pursley I."/>
            <person name="Horton D.L."/>
            <person name="Alikhan N.F."/>
            <person name="Baker D."/>
            <person name="Gharbi K."/>
            <person name="Hall N."/>
            <person name="Watson M."/>
            <person name="Adriaenssens E.M."/>
            <person name="Foster-Nyarko E."/>
            <person name="Jarju S."/>
            <person name="Secka A."/>
            <person name="Antonio M."/>
            <person name="Oren A."/>
            <person name="Chaudhuri R.R."/>
            <person name="La Ragione R."/>
            <person name="Hildebrand F."/>
            <person name="Pallen M.J."/>
        </authorList>
    </citation>
    <scope>NUCLEOTIDE SEQUENCE</scope>
    <source>
        <strain evidence="3">ChiBcolR7-354</strain>
    </source>
</reference>
<feature type="transmembrane region" description="Helical" evidence="1">
    <location>
        <begin position="73"/>
        <end position="98"/>
    </location>
</feature>
<gene>
    <name evidence="3" type="ORF">IAB77_05640</name>
</gene>
<evidence type="ECO:0000313" key="3">
    <source>
        <dbReference type="EMBL" id="HIQ78725.1"/>
    </source>
</evidence>
<keyword evidence="1" id="KW-0472">Membrane</keyword>
<feature type="transmembrane region" description="Helical" evidence="1">
    <location>
        <begin position="137"/>
        <end position="157"/>
    </location>
</feature>
<feature type="domain" description="VanZ-like" evidence="2">
    <location>
        <begin position="13"/>
        <end position="147"/>
    </location>
</feature>
<reference evidence="3" key="1">
    <citation type="submission" date="2020-10" db="EMBL/GenBank/DDBJ databases">
        <authorList>
            <person name="Gilroy R."/>
        </authorList>
    </citation>
    <scope>NUCLEOTIDE SEQUENCE</scope>
    <source>
        <strain evidence="3">ChiBcolR7-354</strain>
    </source>
</reference>
<feature type="transmembrane region" description="Helical" evidence="1">
    <location>
        <begin position="7"/>
        <end position="26"/>
    </location>
</feature>
<feature type="transmembrane region" description="Helical" evidence="1">
    <location>
        <begin position="105"/>
        <end position="125"/>
    </location>
</feature>
<dbReference type="InterPro" id="IPR053150">
    <property type="entry name" value="Teicoplanin_resist-assoc"/>
</dbReference>
<accession>A0A9D1CTT2</accession>
<dbReference type="Proteomes" id="UP000824262">
    <property type="component" value="Unassembled WGS sequence"/>
</dbReference>
<dbReference type="EMBL" id="DVGA01000055">
    <property type="protein sequence ID" value="HIQ78725.1"/>
    <property type="molecule type" value="Genomic_DNA"/>
</dbReference>
<dbReference type="InterPro" id="IPR006976">
    <property type="entry name" value="VanZ-like"/>
</dbReference>
<dbReference type="PANTHER" id="PTHR36834:SF1">
    <property type="entry name" value="INTEGRAL MEMBRANE PROTEIN"/>
    <property type="match status" value="1"/>
</dbReference>
<name>A0A9D1CTT2_9FIRM</name>
<comment type="caution">
    <text evidence="3">The sequence shown here is derived from an EMBL/GenBank/DDBJ whole genome shotgun (WGS) entry which is preliminary data.</text>
</comment>
<proteinExistence type="predicted"/>
<protein>
    <submittedName>
        <fullName evidence="3">VanZ family protein</fullName>
    </submittedName>
</protein>
<evidence type="ECO:0000313" key="4">
    <source>
        <dbReference type="Proteomes" id="UP000824262"/>
    </source>
</evidence>
<evidence type="ECO:0000256" key="1">
    <source>
        <dbReference type="SAM" id="Phobius"/>
    </source>
</evidence>
<sequence>MSRGVKAAAGLLFAIYAAAMLYLLFFRLRNDALFELALSEGGYWELVRGFVNLTPFDTIGRFLYVLRTREGYFAAHAFINLAGNVALFVPLGVFLPLLFRKMRSFWRFFLLCALAIALIEASQALLLRGSADVDDLILNLAGASIGFPFGLLAVKLLDKGEKKT</sequence>
<keyword evidence="1" id="KW-1133">Transmembrane helix</keyword>
<dbReference type="Pfam" id="PF04892">
    <property type="entry name" value="VanZ"/>
    <property type="match status" value="1"/>
</dbReference>
<dbReference type="AlphaFoldDB" id="A0A9D1CTT2"/>
<dbReference type="PANTHER" id="PTHR36834">
    <property type="entry name" value="MEMBRANE PROTEIN-RELATED"/>
    <property type="match status" value="1"/>
</dbReference>
<evidence type="ECO:0000259" key="2">
    <source>
        <dbReference type="Pfam" id="PF04892"/>
    </source>
</evidence>